<feature type="transmembrane region" description="Helical" evidence="8">
    <location>
        <begin position="213"/>
        <end position="232"/>
    </location>
</feature>
<feature type="transmembrane region" description="Helical" evidence="8">
    <location>
        <begin position="117"/>
        <end position="138"/>
    </location>
</feature>
<keyword evidence="6 8" id="KW-0472">Membrane</keyword>
<reference evidence="9" key="2">
    <citation type="journal article" date="2023" name="Science">
        <title>Genomic signatures of disease resistance in endangered staghorn corals.</title>
        <authorList>
            <person name="Vollmer S.V."/>
            <person name="Selwyn J.D."/>
            <person name="Despard B.A."/>
            <person name="Roesel C.L."/>
        </authorList>
    </citation>
    <scope>NUCLEOTIDE SEQUENCE</scope>
    <source>
        <strain evidence="9">K2</strain>
    </source>
</reference>
<keyword evidence="10" id="KW-1185">Reference proteome</keyword>
<feature type="transmembrane region" description="Helical" evidence="8">
    <location>
        <begin position="77"/>
        <end position="97"/>
    </location>
</feature>
<evidence type="ECO:0000256" key="5">
    <source>
        <dbReference type="ARBA" id="ARBA00022989"/>
    </source>
</evidence>
<feature type="transmembrane region" description="Helical" evidence="8">
    <location>
        <begin position="346"/>
        <end position="366"/>
    </location>
</feature>
<evidence type="ECO:0000256" key="7">
    <source>
        <dbReference type="SAM" id="MobiDB-lite"/>
    </source>
</evidence>
<evidence type="ECO:0000256" key="8">
    <source>
        <dbReference type="SAM" id="Phobius"/>
    </source>
</evidence>
<comment type="similarity">
    <text evidence="2">Belongs to the CRT-like transporter family.</text>
</comment>
<reference evidence="9" key="1">
    <citation type="journal article" date="2023" name="G3 (Bethesda)">
        <title>Whole genome assembly and annotation of the endangered Caribbean coral Acropora cervicornis.</title>
        <authorList>
            <person name="Selwyn J.D."/>
            <person name="Vollmer S.V."/>
        </authorList>
    </citation>
    <scope>NUCLEOTIDE SEQUENCE</scope>
    <source>
        <strain evidence="9">K2</strain>
    </source>
</reference>
<accession>A0AAD9VBZ0</accession>
<dbReference type="Pfam" id="PF08627">
    <property type="entry name" value="CRT-like"/>
    <property type="match status" value="1"/>
</dbReference>
<name>A0AAD9VBZ0_ACRCE</name>
<keyword evidence="5 8" id="KW-1133">Transmembrane helix</keyword>
<dbReference type="PANTHER" id="PTHR31326:SF1">
    <property type="entry name" value="PROTEIN CLT2, CHLOROPLASTIC"/>
    <property type="match status" value="1"/>
</dbReference>
<dbReference type="InterPro" id="IPR013936">
    <property type="entry name" value="CRT-like"/>
</dbReference>
<organism evidence="9 10">
    <name type="scientific">Acropora cervicornis</name>
    <name type="common">Staghorn coral</name>
    <dbReference type="NCBI Taxonomy" id="6130"/>
    <lineage>
        <taxon>Eukaryota</taxon>
        <taxon>Metazoa</taxon>
        <taxon>Cnidaria</taxon>
        <taxon>Anthozoa</taxon>
        <taxon>Hexacorallia</taxon>
        <taxon>Scleractinia</taxon>
        <taxon>Astrocoeniina</taxon>
        <taxon>Acroporidae</taxon>
        <taxon>Acropora</taxon>
    </lineage>
</organism>
<evidence type="ECO:0000256" key="2">
    <source>
        <dbReference type="ARBA" id="ARBA00006690"/>
    </source>
</evidence>
<evidence type="ECO:0000256" key="3">
    <source>
        <dbReference type="ARBA" id="ARBA00022448"/>
    </source>
</evidence>
<gene>
    <name evidence="9" type="ORF">P5673_006974</name>
</gene>
<dbReference type="EMBL" id="JARQWQ010000011">
    <property type="protein sequence ID" value="KAK2568908.1"/>
    <property type="molecule type" value="Genomic_DNA"/>
</dbReference>
<feature type="transmembrane region" description="Helical" evidence="8">
    <location>
        <begin position="386"/>
        <end position="405"/>
    </location>
</feature>
<comment type="caution">
    <text evidence="9">The sequence shown here is derived from an EMBL/GenBank/DDBJ whole genome shotgun (WGS) entry which is preliminary data.</text>
</comment>
<keyword evidence="4 8" id="KW-0812">Transmembrane</keyword>
<feature type="transmembrane region" description="Helical" evidence="8">
    <location>
        <begin position="252"/>
        <end position="271"/>
    </location>
</feature>
<comment type="subcellular location">
    <subcellularLocation>
        <location evidence="1">Membrane</location>
        <topology evidence="1">Multi-pass membrane protein</topology>
    </subcellularLocation>
</comment>
<feature type="transmembrane region" description="Helical" evidence="8">
    <location>
        <begin position="171"/>
        <end position="193"/>
    </location>
</feature>
<dbReference type="PANTHER" id="PTHR31326">
    <property type="entry name" value="PROTEIN CLT2, CHLOROPLASTIC"/>
    <property type="match status" value="1"/>
</dbReference>
<sequence length="461" mass="51548">MDSSEVSYAGMPERNHSRHLANMRKTVKIGYFEIPLFIANLMFAFVAVAGQVGQNVTLPLWVDSTNGNTSGPTVDSYFVLSFASLSFVVIFGVGTLITRLVSPGAIGETEKRFPHRLMFLVGLFDALNGVLVVFASKGSRTPPYLQAILGNFMIPLTIIFRFLILKKKPTLLKLCCGIVVVVSLFVCLIPRIFPRVDPRALKVKNDTDGISRVMWPIIFMLGFIPAAIMNVLEERGLKMENKTSRKGINLVFFLFWTSTYQFLCVAFLFWADILPWYGNVANIKEFGRNWWYGFQCFFGGAGCSATSGVRGTMFILMYVLSYVGSANLLRHAEGATWLAFVVSHQYLVYELFICLQSLVTPLGFLFWTLFSESPFKWHPRADVKTWFSIGALAIMVPAIFIYNWGAPEVTLSNENDGSGDFVYSDSGDGYDSRSSSSKDPLLIHPSQTSNSVLHEDPPFTR</sequence>
<feature type="transmembrane region" description="Helical" evidence="8">
    <location>
        <begin position="291"/>
        <end position="320"/>
    </location>
</feature>
<feature type="compositionally biased region" description="Low complexity" evidence="7">
    <location>
        <begin position="422"/>
        <end position="439"/>
    </location>
</feature>
<dbReference type="AlphaFoldDB" id="A0AAD9VBZ0"/>
<protein>
    <submittedName>
        <fullName evidence="9">Crt-like protein 1</fullName>
    </submittedName>
</protein>
<evidence type="ECO:0000256" key="1">
    <source>
        <dbReference type="ARBA" id="ARBA00004141"/>
    </source>
</evidence>
<keyword evidence="3" id="KW-0813">Transport</keyword>
<dbReference type="GO" id="GO:0016020">
    <property type="term" value="C:membrane"/>
    <property type="evidence" value="ECO:0007669"/>
    <property type="project" value="UniProtKB-SubCell"/>
</dbReference>
<evidence type="ECO:0000256" key="6">
    <source>
        <dbReference type="ARBA" id="ARBA00023136"/>
    </source>
</evidence>
<feature type="region of interest" description="Disordered" evidence="7">
    <location>
        <begin position="422"/>
        <end position="461"/>
    </location>
</feature>
<evidence type="ECO:0000256" key="4">
    <source>
        <dbReference type="ARBA" id="ARBA00022692"/>
    </source>
</evidence>
<feature type="transmembrane region" description="Helical" evidence="8">
    <location>
        <begin position="144"/>
        <end position="164"/>
    </location>
</feature>
<proteinExistence type="inferred from homology"/>
<dbReference type="Proteomes" id="UP001249851">
    <property type="component" value="Unassembled WGS sequence"/>
</dbReference>
<feature type="transmembrane region" description="Helical" evidence="8">
    <location>
        <begin position="29"/>
        <end position="52"/>
    </location>
</feature>
<evidence type="ECO:0000313" key="9">
    <source>
        <dbReference type="EMBL" id="KAK2568908.1"/>
    </source>
</evidence>
<evidence type="ECO:0000313" key="10">
    <source>
        <dbReference type="Proteomes" id="UP001249851"/>
    </source>
</evidence>